<feature type="compositionally biased region" description="Basic and acidic residues" evidence="1">
    <location>
        <begin position="88"/>
        <end position="98"/>
    </location>
</feature>
<accession>A0AAV4SRI5</accession>
<evidence type="ECO:0000256" key="1">
    <source>
        <dbReference type="SAM" id="MobiDB-lite"/>
    </source>
</evidence>
<comment type="caution">
    <text evidence="2">The sequence shown here is derived from an EMBL/GenBank/DDBJ whole genome shotgun (WGS) entry which is preliminary data.</text>
</comment>
<dbReference type="Proteomes" id="UP001054945">
    <property type="component" value="Unassembled WGS sequence"/>
</dbReference>
<feature type="compositionally biased region" description="Basic residues" evidence="1">
    <location>
        <begin position="59"/>
        <end position="68"/>
    </location>
</feature>
<protein>
    <submittedName>
        <fullName evidence="2">Uncharacterized protein</fullName>
    </submittedName>
</protein>
<reference evidence="2 3" key="1">
    <citation type="submission" date="2021-06" db="EMBL/GenBank/DDBJ databases">
        <title>Caerostris extrusa draft genome.</title>
        <authorList>
            <person name="Kono N."/>
            <person name="Arakawa K."/>
        </authorList>
    </citation>
    <scope>NUCLEOTIDE SEQUENCE [LARGE SCALE GENOMIC DNA]</scope>
</reference>
<evidence type="ECO:0000313" key="2">
    <source>
        <dbReference type="EMBL" id="GIY36067.1"/>
    </source>
</evidence>
<sequence length="143" mass="16161">MWKTKKRKNILFQTSQISPERAEVPRDVPGHIPGALEKPRAWNSGMFNASPKREDGRNKNNKYGKPKKKEPNGEKSPGGGKSKQKNNKRVDKCGKLRKEKIFLSKPHKFLQRAEVPRDVPGHIPGALEKPRAWNSGMFNASPV</sequence>
<name>A0AAV4SRI5_CAEEX</name>
<gene>
    <name evidence="2" type="ORF">CEXT_733751</name>
</gene>
<dbReference type="AlphaFoldDB" id="A0AAV4SRI5"/>
<feature type="region of interest" description="Disordered" evidence="1">
    <location>
        <begin position="1"/>
        <end position="98"/>
    </location>
</feature>
<dbReference type="EMBL" id="BPLR01010006">
    <property type="protein sequence ID" value="GIY36067.1"/>
    <property type="molecule type" value="Genomic_DNA"/>
</dbReference>
<keyword evidence="3" id="KW-1185">Reference proteome</keyword>
<organism evidence="2 3">
    <name type="scientific">Caerostris extrusa</name>
    <name type="common">Bark spider</name>
    <name type="synonym">Caerostris bankana</name>
    <dbReference type="NCBI Taxonomy" id="172846"/>
    <lineage>
        <taxon>Eukaryota</taxon>
        <taxon>Metazoa</taxon>
        <taxon>Ecdysozoa</taxon>
        <taxon>Arthropoda</taxon>
        <taxon>Chelicerata</taxon>
        <taxon>Arachnida</taxon>
        <taxon>Araneae</taxon>
        <taxon>Araneomorphae</taxon>
        <taxon>Entelegynae</taxon>
        <taxon>Araneoidea</taxon>
        <taxon>Araneidae</taxon>
        <taxon>Caerostris</taxon>
    </lineage>
</organism>
<proteinExistence type="predicted"/>
<feature type="region of interest" description="Disordered" evidence="1">
    <location>
        <begin position="113"/>
        <end position="143"/>
    </location>
</feature>
<evidence type="ECO:0000313" key="3">
    <source>
        <dbReference type="Proteomes" id="UP001054945"/>
    </source>
</evidence>
<feature type="compositionally biased region" description="Basic and acidic residues" evidence="1">
    <location>
        <begin position="20"/>
        <end position="29"/>
    </location>
</feature>